<protein>
    <submittedName>
        <fullName evidence="2">Uncharacterized protein</fullName>
    </submittedName>
</protein>
<accession>A0A158B5Q4</accession>
<dbReference type="RefSeq" id="WP_087046170.1">
    <property type="nucleotide sequence ID" value="NZ_FCOB02000011.1"/>
</dbReference>
<evidence type="ECO:0000256" key="1">
    <source>
        <dbReference type="SAM" id="MobiDB-lite"/>
    </source>
</evidence>
<sequence length="117" mass="13122">MEELQLALSRAFGSLKAPAVSVLDEGDELIMNLSWVIETGRDTTLDSRCSASIRFASRQIDRYSAMATDRRRHVQARLIERLRDAFTQSREGRPNANECSLDMSAEDGWFDAPDAPS</sequence>
<dbReference type="OrthoDB" id="9099390at2"/>
<proteinExistence type="predicted"/>
<keyword evidence="3" id="KW-1185">Reference proteome</keyword>
<feature type="region of interest" description="Disordered" evidence="1">
    <location>
        <begin position="89"/>
        <end position="117"/>
    </location>
</feature>
<reference evidence="2" key="1">
    <citation type="submission" date="2016-01" db="EMBL/GenBank/DDBJ databases">
        <authorList>
            <person name="Peeters C."/>
        </authorList>
    </citation>
    <scope>NUCLEOTIDE SEQUENCE [LARGE SCALE GENOMIC DNA]</scope>
    <source>
        <strain evidence="2">LMG 29326</strain>
    </source>
</reference>
<organism evidence="2 3">
    <name type="scientific">Caballeronia ptereochthonis</name>
    <dbReference type="NCBI Taxonomy" id="1777144"/>
    <lineage>
        <taxon>Bacteria</taxon>
        <taxon>Pseudomonadati</taxon>
        <taxon>Pseudomonadota</taxon>
        <taxon>Betaproteobacteria</taxon>
        <taxon>Burkholderiales</taxon>
        <taxon>Burkholderiaceae</taxon>
        <taxon>Caballeronia</taxon>
    </lineage>
</organism>
<dbReference type="EMBL" id="FCOB02000011">
    <property type="protein sequence ID" value="SAK65066.1"/>
    <property type="molecule type" value="Genomic_DNA"/>
</dbReference>
<evidence type="ECO:0000313" key="2">
    <source>
        <dbReference type="EMBL" id="SAK65066.1"/>
    </source>
</evidence>
<name>A0A158B5Q4_9BURK</name>
<dbReference type="STRING" id="1777144.AWB83_02790"/>
<evidence type="ECO:0000313" key="3">
    <source>
        <dbReference type="Proteomes" id="UP000054978"/>
    </source>
</evidence>
<gene>
    <name evidence="2" type="ORF">AWB83_02790</name>
</gene>
<dbReference type="AlphaFoldDB" id="A0A158B5Q4"/>
<dbReference type="Proteomes" id="UP000054978">
    <property type="component" value="Unassembled WGS sequence"/>
</dbReference>
<comment type="caution">
    <text evidence="2">The sequence shown here is derived from an EMBL/GenBank/DDBJ whole genome shotgun (WGS) entry which is preliminary data.</text>
</comment>